<comment type="caution">
    <text evidence="2">The sequence shown here is derived from an EMBL/GenBank/DDBJ whole genome shotgun (WGS) entry which is preliminary data.</text>
</comment>
<proteinExistence type="predicted"/>
<accession>A0A931B754</accession>
<evidence type="ECO:0000313" key="2">
    <source>
        <dbReference type="EMBL" id="MBF9069897.1"/>
    </source>
</evidence>
<feature type="region of interest" description="Disordered" evidence="1">
    <location>
        <begin position="1"/>
        <end position="21"/>
    </location>
</feature>
<dbReference type="AlphaFoldDB" id="A0A931B754"/>
<reference evidence="2" key="1">
    <citation type="submission" date="2020-11" db="EMBL/GenBank/DDBJ databases">
        <title>Isolation and identification of active actinomycetes.</title>
        <authorList>
            <person name="Yu B."/>
        </authorList>
    </citation>
    <scope>NUCLEOTIDE SEQUENCE</scope>
    <source>
        <strain evidence="2">NEAU-YB345</strain>
    </source>
</reference>
<gene>
    <name evidence="2" type="ORF">I2501_17890</name>
</gene>
<evidence type="ECO:0000256" key="1">
    <source>
        <dbReference type="SAM" id="MobiDB-lite"/>
    </source>
</evidence>
<evidence type="ECO:0000313" key="3">
    <source>
        <dbReference type="Proteomes" id="UP000657385"/>
    </source>
</evidence>
<dbReference type="Proteomes" id="UP000657385">
    <property type="component" value="Unassembled WGS sequence"/>
</dbReference>
<dbReference type="EMBL" id="JADPRT010000007">
    <property type="protein sequence ID" value="MBF9069897.1"/>
    <property type="molecule type" value="Genomic_DNA"/>
</dbReference>
<keyword evidence="3" id="KW-1185">Reference proteome</keyword>
<name>A0A931B754_9ACTN</name>
<protein>
    <submittedName>
        <fullName evidence="2">Uncharacterized protein</fullName>
    </submittedName>
</protein>
<sequence>MTESNDMHRSETIAHHDTPEDLDSLRRRTHISSNILAGSVWLAHNIDRAVMTENGPLLRALASAADAVHELGLHLNQPDPAHLEAALRELDAARELVRGALGRE</sequence>
<organism evidence="2 3">
    <name type="scientific">Streptacidiphilus fuscans</name>
    <dbReference type="NCBI Taxonomy" id="2789292"/>
    <lineage>
        <taxon>Bacteria</taxon>
        <taxon>Bacillati</taxon>
        <taxon>Actinomycetota</taxon>
        <taxon>Actinomycetes</taxon>
        <taxon>Kitasatosporales</taxon>
        <taxon>Streptomycetaceae</taxon>
        <taxon>Streptacidiphilus</taxon>
    </lineage>
</organism>
<dbReference type="RefSeq" id="WP_196195086.1">
    <property type="nucleotide sequence ID" value="NZ_JADPRT010000007.1"/>
</dbReference>